<dbReference type="InterPro" id="IPR029061">
    <property type="entry name" value="THDP-binding"/>
</dbReference>
<dbReference type="InterPro" id="IPR051818">
    <property type="entry name" value="TPP_dependent_decarboxylase"/>
</dbReference>
<evidence type="ECO:0000313" key="6">
    <source>
        <dbReference type="Proteomes" id="UP000414233"/>
    </source>
</evidence>
<dbReference type="Proteomes" id="UP000414233">
    <property type="component" value="Unassembled WGS sequence"/>
</dbReference>
<dbReference type="Gene3D" id="3.40.50.970">
    <property type="match status" value="1"/>
</dbReference>
<reference evidence="5 6" key="1">
    <citation type="submission" date="2019-08" db="EMBL/GenBank/DDBJ databases">
        <authorList>
            <person name="Peeters C."/>
        </authorList>
    </citation>
    <scope>NUCLEOTIDE SEQUENCE [LARGE SCALE GENOMIC DNA]</scope>
    <source>
        <strain evidence="5 6">LMG 30175</strain>
    </source>
</reference>
<dbReference type="SUPFAM" id="SSF52518">
    <property type="entry name" value="Thiamin diphosphate-binding fold (THDP-binding)"/>
    <property type="match status" value="1"/>
</dbReference>
<dbReference type="AlphaFoldDB" id="A0A5E4SL25"/>
<dbReference type="InterPro" id="IPR011766">
    <property type="entry name" value="TPP_enzyme_TPP-bd"/>
</dbReference>
<proteinExistence type="predicted"/>
<evidence type="ECO:0000256" key="2">
    <source>
        <dbReference type="ARBA" id="ARBA00023052"/>
    </source>
</evidence>
<dbReference type="PROSITE" id="PS00187">
    <property type="entry name" value="TPP_ENZYMES"/>
    <property type="match status" value="1"/>
</dbReference>
<dbReference type="GO" id="GO:0016831">
    <property type="term" value="F:carboxy-lyase activity"/>
    <property type="evidence" value="ECO:0007669"/>
    <property type="project" value="UniProtKB-KW"/>
</dbReference>
<dbReference type="InterPro" id="IPR000399">
    <property type="entry name" value="TPP-bd_CS"/>
</dbReference>
<organism evidence="5 6">
    <name type="scientific">Pandoraea terrae</name>
    <dbReference type="NCBI Taxonomy" id="1537710"/>
    <lineage>
        <taxon>Bacteria</taxon>
        <taxon>Pseudomonadati</taxon>
        <taxon>Pseudomonadota</taxon>
        <taxon>Betaproteobacteria</taxon>
        <taxon>Burkholderiales</taxon>
        <taxon>Burkholderiaceae</taxon>
        <taxon>Pandoraea</taxon>
    </lineage>
</organism>
<dbReference type="Pfam" id="PF02775">
    <property type="entry name" value="TPP_enzyme_C"/>
    <property type="match status" value="1"/>
</dbReference>
<dbReference type="GO" id="GO:0044281">
    <property type="term" value="P:small molecule metabolic process"/>
    <property type="evidence" value="ECO:0007669"/>
    <property type="project" value="UniProtKB-ARBA"/>
</dbReference>
<dbReference type="GO" id="GO:0030976">
    <property type="term" value="F:thiamine pyrophosphate binding"/>
    <property type="evidence" value="ECO:0007669"/>
    <property type="project" value="InterPro"/>
</dbReference>
<sequence length="168" mass="18301">MAARELFEIRDRRRHSHDQDLLVVGGMGHASQIALGIAIVRPDRCVVCLDGDGALLMHMGGMTHCARADNFVHLVINNGAHDSVGGMPTAASSLDLSRIALACGYRQTYRVEDAKLLDAVLAGIFERRGSTFVEMVCRPGHRADLGRPTISPCMNKMHFMEAMQCATP</sequence>
<keyword evidence="1" id="KW-0210">Decarboxylase</keyword>
<dbReference type="PANTHER" id="PTHR42818:SF1">
    <property type="entry name" value="SULFOPYRUVATE DECARBOXYLASE"/>
    <property type="match status" value="1"/>
</dbReference>
<accession>A0A5E4SL25</accession>
<dbReference type="PANTHER" id="PTHR42818">
    <property type="entry name" value="SULFOPYRUVATE DECARBOXYLASE SUBUNIT ALPHA"/>
    <property type="match status" value="1"/>
</dbReference>
<keyword evidence="2" id="KW-0786">Thiamine pyrophosphate</keyword>
<name>A0A5E4SL25_9BURK</name>
<dbReference type="GO" id="GO:0000287">
    <property type="term" value="F:magnesium ion binding"/>
    <property type="evidence" value="ECO:0007669"/>
    <property type="project" value="InterPro"/>
</dbReference>
<keyword evidence="3" id="KW-0456">Lyase</keyword>
<evidence type="ECO:0000259" key="4">
    <source>
        <dbReference type="Pfam" id="PF02775"/>
    </source>
</evidence>
<evidence type="ECO:0000256" key="3">
    <source>
        <dbReference type="ARBA" id="ARBA00023239"/>
    </source>
</evidence>
<keyword evidence="5" id="KW-0670">Pyruvate</keyword>
<dbReference type="EMBL" id="CABPRZ010000003">
    <property type="protein sequence ID" value="VVD76370.1"/>
    <property type="molecule type" value="Genomic_DNA"/>
</dbReference>
<gene>
    <name evidence="5" type="ORF">PTE30175_00830</name>
</gene>
<evidence type="ECO:0000256" key="1">
    <source>
        <dbReference type="ARBA" id="ARBA00022793"/>
    </source>
</evidence>
<feature type="domain" description="Thiamine pyrophosphate enzyme TPP-binding" evidence="4">
    <location>
        <begin position="13"/>
        <end position="134"/>
    </location>
</feature>
<evidence type="ECO:0000313" key="5">
    <source>
        <dbReference type="EMBL" id="VVD76370.1"/>
    </source>
</evidence>
<keyword evidence="6" id="KW-1185">Reference proteome</keyword>
<protein>
    <submittedName>
        <fullName evidence="5">Phosphonopyruvate decarboxylase</fullName>
    </submittedName>
</protein>